<name>A0A0D2BD15_9EURO</name>
<reference evidence="2 3" key="1">
    <citation type="submission" date="2015-01" db="EMBL/GenBank/DDBJ databases">
        <title>The Genome Sequence of Exophiala spinifera CBS89968.</title>
        <authorList>
            <consortium name="The Broad Institute Genomics Platform"/>
            <person name="Cuomo C."/>
            <person name="de Hoog S."/>
            <person name="Gorbushina A."/>
            <person name="Stielow B."/>
            <person name="Teixiera M."/>
            <person name="Abouelleil A."/>
            <person name="Chapman S.B."/>
            <person name="Priest M."/>
            <person name="Young S.K."/>
            <person name="Wortman J."/>
            <person name="Nusbaum C."/>
            <person name="Birren B."/>
        </authorList>
    </citation>
    <scope>NUCLEOTIDE SEQUENCE [LARGE SCALE GENOMIC DNA]</scope>
    <source>
        <strain evidence="2 3">CBS 89968</strain>
    </source>
</reference>
<accession>A0A0D2BD15</accession>
<evidence type="ECO:0000313" key="3">
    <source>
        <dbReference type="Proteomes" id="UP000053328"/>
    </source>
</evidence>
<protein>
    <submittedName>
        <fullName evidence="2">Uncharacterized protein</fullName>
    </submittedName>
</protein>
<sequence>MAKATPPSPRNFQFRRLLDNLEYKFHRQTGLAKDSVYVRSDMAVRVIYDLDFGWSIWADGGDGDNHHHADGADDNCLSNPNPPPRPSRRRGSLVGRVWDVPVKDQGDHPPIGVWVSRKGDKSYVYLLEYLD</sequence>
<evidence type="ECO:0000256" key="1">
    <source>
        <dbReference type="SAM" id="MobiDB-lite"/>
    </source>
</evidence>
<dbReference type="AlphaFoldDB" id="A0A0D2BD15"/>
<proteinExistence type="predicted"/>
<dbReference type="EMBL" id="KN847494">
    <property type="protein sequence ID" value="KIW16863.1"/>
    <property type="molecule type" value="Genomic_DNA"/>
</dbReference>
<gene>
    <name evidence="2" type="ORF">PV08_04053</name>
</gene>
<evidence type="ECO:0000313" key="2">
    <source>
        <dbReference type="EMBL" id="KIW16863.1"/>
    </source>
</evidence>
<dbReference type="RefSeq" id="XP_016237079.1">
    <property type="nucleotide sequence ID" value="XM_016378402.1"/>
</dbReference>
<organism evidence="2 3">
    <name type="scientific">Exophiala spinifera</name>
    <dbReference type="NCBI Taxonomy" id="91928"/>
    <lineage>
        <taxon>Eukaryota</taxon>
        <taxon>Fungi</taxon>
        <taxon>Dikarya</taxon>
        <taxon>Ascomycota</taxon>
        <taxon>Pezizomycotina</taxon>
        <taxon>Eurotiomycetes</taxon>
        <taxon>Chaetothyriomycetidae</taxon>
        <taxon>Chaetothyriales</taxon>
        <taxon>Herpotrichiellaceae</taxon>
        <taxon>Exophiala</taxon>
    </lineage>
</organism>
<dbReference type="HOGENOM" id="CLU_1927613_0_0_1"/>
<dbReference type="Proteomes" id="UP000053328">
    <property type="component" value="Unassembled WGS sequence"/>
</dbReference>
<dbReference type="VEuPathDB" id="FungiDB:PV08_04053"/>
<dbReference type="OrthoDB" id="4160024at2759"/>
<keyword evidence="3" id="KW-1185">Reference proteome</keyword>
<dbReference type="GeneID" id="27331136"/>
<feature type="region of interest" description="Disordered" evidence="1">
    <location>
        <begin position="63"/>
        <end position="94"/>
    </location>
</feature>